<dbReference type="Pfam" id="PF00621">
    <property type="entry name" value="RhoGEF"/>
    <property type="match status" value="1"/>
</dbReference>
<dbReference type="SUPFAM" id="SSF48065">
    <property type="entry name" value="DBL homology domain (DH-domain)"/>
    <property type="match status" value="1"/>
</dbReference>
<comment type="caution">
    <text evidence="4">The sequence shown here is derived from an EMBL/GenBank/DDBJ whole genome shotgun (WGS) entry which is preliminary data.</text>
</comment>
<reference evidence="4" key="1">
    <citation type="submission" date="2022-07" db="EMBL/GenBank/DDBJ databases">
        <title>Phylogenomic reconstructions and comparative analyses of Kickxellomycotina fungi.</title>
        <authorList>
            <person name="Reynolds N.K."/>
            <person name="Stajich J.E."/>
            <person name="Barry K."/>
            <person name="Grigoriev I.V."/>
            <person name="Crous P."/>
            <person name="Smith M.E."/>
        </authorList>
    </citation>
    <scope>NUCLEOTIDE SEQUENCE</scope>
    <source>
        <strain evidence="4">NBRC 105414</strain>
    </source>
</reference>
<dbReference type="PROSITE" id="PS50010">
    <property type="entry name" value="DH_2"/>
    <property type="match status" value="1"/>
</dbReference>
<feature type="domain" description="DH" evidence="3">
    <location>
        <begin position="13"/>
        <end position="194"/>
    </location>
</feature>
<evidence type="ECO:0000259" key="2">
    <source>
        <dbReference type="PROSITE" id="PS50003"/>
    </source>
</evidence>
<dbReference type="InterPro" id="IPR035899">
    <property type="entry name" value="DBL_dom_sf"/>
</dbReference>
<dbReference type="GO" id="GO:0005085">
    <property type="term" value="F:guanyl-nucleotide exchange factor activity"/>
    <property type="evidence" value="ECO:0007669"/>
    <property type="project" value="InterPro"/>
</dbReference>
<dbReference type="PANTHER" id="PTHR45818:SF3">
    <property type="entry name" value="PROTEIN VAV"/>
    <property type="match status" value="1"/>
</dbReference>
<dbReference type="Proteomes" id="UP001140217">
    <property type="component" value="Unassembled WGS sequence"/>
</dbReference>
<dbReference type="InterPro" id="IPR000219">
    <property type="entry name" value="DH_dom"/>
</dbReference>
<dbReference type="OrthoDB" id="1716625at2759"/>
<proteinExistence type="predicted"/>
<dbReference type="EMBL" id="JANBUL010000026">
    <property type="protein sequence ID" value="KAJ2784470.1"/>
    <property type="molecule type" value="Genomic_DNA"/>
</dbReference>
<feature type="domain" description="PH" evidence="2">
    <location>
        <begin position="227"/>
        <end position="325"/>
    </location>
</feature>
<accession>A0A9W8LLU5</accession>
<dbReference type="PROSITE" id="PS50003">
    <property type="entry name" value="PH_DOMAIN"/>
    <property type="match status" value="1"/>
</dbReference>
<keyword evidence="5" id="KW-1185">Reference proteome</keyword>
<dbReference type="InterPro" id="IPR011993">
    <property type="entry name" value="PH-like_dom_sf"/>
</dbReference>
<dbReference type="CDD" id="cd00821">
    <property type="entry name" value="PH"/>
    <property type="match status" value="1"/>
</dbReference>
<protein>
    <recommendedName>
        <fullName evidence="6">DH domain-containing protein</fullName>
    </recommendedName>
</protein>
<dbReference type="GO" id="GO:0005737">
    <property type="term" value="C:cytoplasm"/>
    <property type="evidence" value="ECO:0007669"/>
    <property type="project" value="TreeGrafter"/>
</dbReference>
<gene>
    <name evidence="4" type="ORF">H4R18_001092</name>
</gene>
<evidence type="ECO:0000256" key="1">
    <source>
        <dbReference type="SAM" id="MobiDB-lite"/>
    </source>
</evidence>
<organism evidence="4 5">
    <name type="scientific">Coemansia javaensis</name>
    <dbReference type="NCBI Taxonomy" id="2761396"/>
    <lineage>
        <taxon>Eukaryota</taxon>
        <taxon>Fungi</taxon>
        <taxon>Fungi incertae sedis</taxon>
        <taxon>Zoopagomycota</taxon>
        <taxon>Kickxellomycotina</taxon>
        <taxon>Kickxellomycetes</taxon>
        <taxon>Kickxellales</taxon>
        <taxon>Kickxellaceae</taxon>
        <taxon>Coemansia</taxon>
    </lineage>
</organism>
<dbReference type="SUPFAM" id="SSF50729">
    <property type="entry name" value="PH domain-like"/>
    <property type="match status" value="1"/>
</dbReference>
<dbReference type="SMART" id="SM00233">
    <property type="entry name" value="PH"/>
    <property type="match status" value="1"/>
</dbReference>
<dbReference type="PANTHER" id="PTHR45818">
    <property type="entry name" value="PROTEIN VAV"/>
    <property type="match status" value="1"/>
</dbReference>
<feature type="compositionally biased region" description="Low complexity" evidence="1">
    <location>
        <begin position="357"/>
        <end position="371"/>
    </location>
</feature>
<feature type="region of interest" description="Disordered" evidence="1">
    <location>
        <begin position="453"/>
        <end position="546"/>
    </location>
</feature>
<dbReference type="SMART" id="SM00325">
    <property type="entry name" value="RhoGEF"/>
    <property type="match status" value="1"/>
</dbReference>
<evidence type="ECO:0008006" key="6">
    <source>
        <dbReference type="Google" id="ProtNLM"/>
    </source>
</evidence>
<dbReference type="AlphaFoldDB" id="A0A9W8LLU5"/>
<name>A0A9W8LLU5_9FUNG</name>
<feature type="region of interest" description="Disordered" evidence="1">
    <location>
        <begin position="331"/>
        <end position="385"/>
    </location>
</feature>
<evidence type="ECO:0000259" key="3">
    <source>
        <dbReference type="PROSITE" id="PS50010"/>
    </source>
</evidence>
<evidence type="ECO:0000313" key="5">
    <source>
        <dbReference type="Proteomes" id="UP001140217"/>
    </source>
</evidence>
<sequence>MREVLQQQPAAAKRGYVLAELVSTERAYVKDLEILAAALGVPLAQGGAHGLEPVDPMLRPLQRLTLFQQRFLAELEGCGDALATARLLAAAAGRFGVYIDYCGTHRWLCGLLSRSREPGPLGGVHDRIAHGDGRRRRLGASDLLIKPVQRICKYPLFVRELLKYTDARAEPAAAAELERALGLLQRVCEGVDQAQQQIDSLRLRHTLLAGYCDNAELPLGVVARLGAVVLAGPLQVAGCSDRGAEPPRLLGCVLFRRFLLIVKPRRPAAFVPQFWFPLHTVRAVDDGLVHAWRLQHAKSGQSMVLQARSPHEKRLWVDALVAAIAASAARQRPPAMPAMPDGRTRGSPALDSRAHGSPVLSAAAAAAALSSSPPPKSPTGRSFWHGNPFGLSRAGSVKDRLRGLTSPEILRLRSADALRRRDEALAAAKTRLQSPAARAASLPRFAFLAADPAGPAAPPPSHPAAAGCANDERPGAARPPAKHRCHVRQGPGAASPREPATSLSGRLFGALGHRRRASSGHAAPAGCCASNSDGGGSNGSDHEYIY</sequence>
<dbReference type="Gene3D" id="2.30.29.30">
    <property type="entry name" value="Pleckstrin-homology domain (PH domain)/Phosphotyrosine-binding domain (PTB)"/>
    <property type="match status" value="1"/>
</dbReference>
<dbReference type="InterPro" id="IPR001849">
    <property type="entry name" value="PH_domain"/>
</dbReference>
<evidence type="ECO:0000313" key="4">
    <source>
        <dbReference type="EMBL" id="KAJ2784470.1"/>
    </source>
</evidence>
<dbReference type="Gene3D" id="1.20.900.10">
    <property type="entry name" value="Dbl homology (DH) domain"/>
    <property type="match status" value="1"/>
</dbReference>